<feature type="repeat" description="ANK" evidence="3">
    <location>
        <begin position="150"/>
        <end position="182"/>
    </location>
</feature>
<dbReference type="GO" id="GO:0000502">
    <property type="term" value="C:proteasome complex"/>
    <property type="evidence" value="ECO:0007669"/>
    <property type="project" value="UniProtKB-KW"/>
</dbReference>
<dbReference type="Pfam" id="PF12796">
    <property type="entry name" value="Ank_2"/>
    <property type="match status" value="2"/>
</dbReference>
<dbReference type="SUPFAM" id="SSF48403">
    <property type="entry name" value="Ankyrin repeat"/>
    <property type="match status" value="1"/>
</dbReference>
<keyword evidence="5" id="KW-1185">Reference proteome</keyword>
<proteinExistence type="predicted"/>
<keyword evidence="4" id="KW-0647">Proteasome</keyword>
<reference evidence="4" key="1">
    <citation type="journal article" date="2020" name="Fungal Divers.">
        <title>Resolving the Mortierellaceae phylogeny through synthesis of multi-gene phylogenetics and phylogenomics.</title>
        <authorList>
            <person name="Vandepol N."/>
            <person name="Liber J."/>
            <person name="Desiro A."/>
            <person name="Na H."/>
            <person name="Kennedy M."/>
            <person name="Barry K."/>
            <person name="Grigoriev I.V."/>
            <person name="Miller A.N."/>
            <person name="O'Donnell K."/>
            <person name="Stajich J.E."/>
            <person name="Bonito G."/>
        </authorList>
    </citation>
    <scope>NUCLEOTIDE SEQUENCE</scope>
    <source>
        <strain evidence="4">KOD948</strain>
    </source>
</reference>
<evidence type="ECO:0000313" key="5">
    <source>
        <dbReference type="Proteomes" id="UP000726737"/>
    </source>
</evidence>
<evidence type="ECO:0000256" key="3">
    <source>
        <dbReference type="PROSITE-ProRule" id="PRU00023"/>
    </source>
</evidence>
<feature type="repeat" description="ANK" evidence="3">
    <location>
        <begin position="32"/>
        <end position="64"/>
    </location>
</feature>
<dbReference type="OrthoDB" id="539213at2759"/>
<dbReference type="Proteomes" id="UP000726737">
    <property type="component" value="Unassembled WGS sequence"/>
</dbReference>
<dbReference type="InterPro" id="IPR036770">
    <property type="entry name" value="Ankyrin_rpt-contain_sf"/>
</dbReference>
<dbReference type="SMART" id="SM00248">
    <property type="entry name" value="ANK"/>
    <property type="match status" value="4"/>
</dbReference>
<organism evidence="4 5">
    <name type="scientific">Mortierella polycephala</name>
    <dbReference type="NCBI Taxonomy" id="41804"/>
    <lineage>
        <taxon>Eukaryota</taxon>
        <taxon>Fungi</taxon>
        <taxon>Fungi incertae sedis</taxon>
        <taxon>Mucoromycota</taxon>
        <taxon>Mortierellomycotina</taxon>
        <taxon>Mortierellomycetes</taxon>
        <taxon>Mortierellales</taxon>
        <taxon>Mortierellaceae</taxon>
        <taxon>Mortierella</taxon>
    </lineage>
</organism>
<evidence type="ECO:0000256" key="2">
    <source>
        <dbReference type="ARBA" id="ARBA00023043"/>
    </source>
</evidence>
<dbReference type="PROSITE" id="PS50088">
    <property type="entry name" value="ANK_REPEAT"/>
    <property type="match status" value="4"/>
</dbReference>
<evidence type="ECO:0000313" key="4">
    <source>
        <dbReference type="EMBL" id="KAG0262078.1"/>
    </source>
</evidence>
<dbReference type="Pfam" id="PF00023">
    <property type="entry name" value="Ank"/>
    <property type="match status" value="1"/>
</dbReference>
<feature type="repeat" description="ANK" evidence="3">
    <location>
        <begin position="117"/>
        <end position="149"/>
    </location>
</feature>
<dbReference type="AlphaFoldDB" id="A0A9P6QB50"/>
<feature type="repeat" description="ANK" evidence="3">
    <location>
        <begin position="84"/>
        <end position="116"/>
    </location>
</feature>
<dbReference type="PANTHER" id="PTHR24171">
    <property type="entry name" value="ANKYRIN REPEAT DOMAIN-CONTAINING PROTEIN 39-RELATED"/>
    <property type="match status" value="1"/>
</dbReference>
<dbReference type="PROSITE" id="PS50297">
    <property type="entry name" value="ANK_REP_REGION"/>
    <property type="match status" value="4"/>
</dbReference>
<keyword evidence="1" id="KW-0677">Repeat</keyword>
<evidence type="ECO:0000256" key="1">
    <source>
        <dbReference type="ARBA" id="ARBA00022737"/>
    </source>
</evidence>
<dbReference type="InterPro" id="IPR002110">
    <property type="entry name" value="Ankyrin_rpt"/>
</dbReference>
<comment type="caution">
    <text evidence="4">The sequence shown here is derived from an EMBL/GenBank/DDBJ whole genome shotgun (WGS) entry which is preliminary data.</text>
</comment>
<dbReference type="PRINTS" id="PR01415">
    <property type="entry name" value="ANKYRIN"/>
</dbReference>
<dbReference type="PANTHER" id="PTHR24171:SF10">
    <property type="entry name" value="ANKYRIN REPEAT DOMAIN-CONTAINING PROTEIN 29-LIKE"/>
    <property type="match status" value="1"/>
</dbReference>
<keyword evidence="2 3" id="KW-0040">ANK repeat</keyword>
<name>A0A9P6QB50_9FUNG</name>
<gene>
    <name evidence="4" type="primary">PSMD10</name>
    <name evidence="4" type="ORF">BG011_000353</name>
</gene>
<sequence length="206" mass="22888">MSIHNAALEGQFGLVKQLVEQNKGAITLKDEDERQPLHWAVSGKRLDIVEYLLKQGAPVNEKDEPEITTLLLSKKADVNAKTDSGTTPLHYAASKNFLDIVRILLDNGADPKLDDKNMQTPLHRAAVRGYTPLVKLLIDRGSRLNPQDSVRNTPLHLACQDEHGETALALLEAGADQDRQNGEGRTPFEYCTENLQAFLKRHGYEA</sequence>
<dbReference type="EMBL" id="JAAAJA010000107">
    <property type="protein sequence ID" value="KAG0262078.1"/>
    <property type="molecule type" value="Genomic_DNA"/>
</dbReference>
<accession>A0A9P6QB50</accession>
<protein>
    <submittedName>
        <fullName evidence="4">26S proteasome non-ATPase regulatory subunit 10</fullName>
    </submittedName>
</protein>
<dbReference type="Gene3D" id="1.25.40.20">
    <property type="entry name" value="Ankyrin repeat-containing domain"/>
    <property type="match status" value="3"/>
</dbReference>